<feature type="transmembrane region" description="Helical" evidence="16">
    <location>
        <begin position="52"/>
        <end position="72"/>
    </location>
</feature>
<reference evidence="19" key="2">
    <citation type="submission" date="2021-04" db="EMBL/GenBank/DDBJ databases">
        <title>Novel species in family Eggerthellaceae.</title>
        <authorList>
            <person name="Zhang G."/>
        </authorList>
    </citation>
    <scope>NUCLEOTIDE SEQUENCE</scope>
    <source>
        <strain evidence="19">Zg-886</strain>
    </source>
</reference>
<evidence type="ECO:0000256" key="6">
    <source>
        <dbReference type="ARBA" id="ARBA00022475"/>
    </source>
</evidence>
<feature type="transmembrane region" description="Helical" evidence="16">
    <location>
        <begin position="12"/>
        <end position="40"/>
    </location>
</feature>
<evidence type="ECO:0000259" key="17">
    <source>
        <dbReference type="Pfam" id="PF02233"/>
    </source>
</evidence>
<dbReference type="PIRSF" id="PIRSF000204">
    <property type="entry name" value="PNTB"/>
    <property type="match status" value="1"/>
</dbReference>
<dbReference type="Gene3D" id="3.40.50.1220">
    <property type="entry name" value="TPP-binding domain"/>
    <property type="match status" value="1"/>
</dbReference>
<feature type="transmembrane region" description="Helical" evidence="16">
    <location>
        <begin position="208"/>
        <end position="231"/>
    </location>
</feature>
<feature type="transmembrane region" description="Helical" evidence="16">
    <location>
        <begin position="262"/>
        <end position="282"/>
    </location>
</feature>
<evidence type="ECO:0000256" key="12">
    <source>
        <dbReference type="ARBA" id="ARBA00023027"/>
    </source>
</evidence>
<evidence type="ECO:0000256" key="1">
    <source>
        <dbReference type="ARBA" id="ARBA00003943"/>
    </source>
</evidence>
<feature type="domain" description="NADP transhydrogenase beta-like" evidence="17">
    <location>
        <begin position="23"/>
        <end position="485"/>
    </location>
</feature>
<dbReference type="GO" id="GO:0008750">
    <property type="term" value="F:proton-translocating NAD(P)+ transhydrogenase activity"/>
    <property type="evidence" value="ECO:0007669"/>
    <property type="project" value="UniProtKB-EC"/>
</dbReference>
<evidence type="ECO:0000256" key="16">
    <source>
        <dbReference type="SAM" id="Phobius"/>
    </source>
</evidence>
<evidence type="ECO:0000256" key="4">
    <source>
        <dbReference type="ARBA" id="ARBA00012943"/>
    </source>
</evidence>
<keyword evidence="10 15" id="KW-1278">Translocase</keyword>
<sequence>MILIEDFVQRAVALATFLYSLQSVAYIAAALLFILALAGLSRQKTAQRGNTMGIIGMAVALLATLIIVSFTAEVGGAIAVLLMLVALAIGAGIGIYKAKHVQMTAMPELVAMLHSFVGAAAVIVGFTSFLTTPGADTPENAFHMGEVGLAVFIGAVTLTGSIVAYLKLAGKMSGKPLTLPGRNAINLGIVIASLLLILWLIFTRGVVAGLFPLVLLTILALLLGAHLVLAIGGGDMPVVVSMLNSLSGWAAAMAGFTLGNDLLIITGALVGSSGAYLSYIMCQGMNRSFASVILGGFGDGATPKSGGGEAKDYGDYTTTSPEEVAEMLEAADSVVIAPGYGMAVAQAQFPVAELARKLIAKGKDVKFGIHPVAGRMPGHMNVLLAEAKVPYDNVFEMDEIDDDFDSVDVVLVIGANDTVNPAALTEPDSPIAGMPVMHVWEAEKVVVSKRSMGAGYAGVQNPLFFNDNTDMLLGDAKESVEAINAALQ</sequence>
<keyword evidence="9 15" id="KW-0521">NADP</keyword>
<dbReference type="PANTHER" id="PTHR44758">
    <property type="entry name" value="NAD(P) TRANSHYDROGENASE SUBUNIT BETA"/>
    <property type="match status" value="1"/>
</dbReference>
<comment type="catalytic activity">
    <reaction evidence="14 15">
        <text>NAD(+) + NADPH + H(+)(in) = NADH + NADP(+) + H(+)(out)</text>
        <dbReference type="Rhea" id="RHEA:47992"/>
        <dbReference type="ChEBI" id="CHEBI:15378"/>
        <dbReference type="ChEBI" id="CHEBI:57540"/>
        <dbReference type="ChEBI" id="CHEBI:57783"/>
        <dbReference type="ChEBI" id="CHEBI:57945"/>
        <dbReference type="ChEBI" id="CHEBI:58349"/>
        <dbReference type="EC" id="7.1.1.1"/>
    </reaction>
</comment>
<protein>
    <recommendedName>
        <fullName evidence="5 15">NAD(P) transhydrogenase subunit beta</fullName>
        <ecNumber evidence="4 15">7.1.1.1</ecNumber>
    </recommendedName>
    <alternativeName>
        <fullName evidence="15">Nicotinamide nucleotide transhydrogenase subunit beta</fullName>
    </alternativeName>
</protein>
<dbReference type="Pfam" id="PF02233">
    <property type="entry name" value="PNTB"/>
    <property type="match status" value="1"/>
</dbReference>
<dbReference type="PANTHER" id="PTHR44758:SF1">
    <property type="entry name" value="NAD(P) TRANSHYDROGENASE SUBUNIT BETA"/>
    <property type="match status" value="1"/>
</dbReference>
<keyword evidence="8 16" id="KW-0812">Transmembrane</keyword>
<evidence type="ECO:0000313" key="20">
    <source>
        <dbReference type="Proteomes" id="UP000636394"/>
    </source>
</evidence>
<dbReference type="Proteomes" id="UP000671910">
    <property type="component" value="Chromosome"/>
</dbReference>
<name>A0A9E6MQ95_9ACTN</name>
<keyword evidence="20" id="KW-1185">Reference proteome</keyword>
<evidence type="ECO:0000256" key="3">
    <source>
        <dbReference type="ARBA" id="ARBA00007919"/>
    </source>
</evidence>
<feature type="transmembrane region" description="Helical" evidence="16">
    <location>
        <begin position="184"/>
        <end position="202"/>
    </location>
</feature>
<feature type="transmembrane region" description="Helical" evidence="16">
    <location>
        <begin position="78"/>
        <end position="97"/>
    </location>
</feature>
<dbReference type="Proteomes" id="UP000636394">
    <property type="component" value="Unassembled WGS sequence"/>
</dbReference>
<evidence type="ECO:0000256" key="7">
    <source>
        <dbReference type="ARBA" id="ARBA00022519"/>
    </source>
</evidence>
<evidence type="ECO:0000256" key="8">
    <source>
        <dbReference type="ARBA" id="ARBA00022692"/>
    </source>
</evidence>
<keyword evidence="13 15" id="KW-0472">Membrane</keyword>
<organism evidence="19 21">
    <name type="scientific">Xiamenia xianingshaonis</name>
    <dbReference type="NCBI Taxonomy" id="2682776"/>
    <lineage>
        <taxon>Bacteria</taxon>
        <taxon>Bacillati</taxon>
        <taxon>Actinomycetota</taxon>
        <taxon>Coriobacteriia</taxon>
        <taxon>Eggerthellales</taxon>
        <taxon>Eggerthellaceae</taxon>
        <taxon>Xiamenia</taxon>
    </lineage>
</organism>
<evidence type="ECO:0000313" key="21">
    <source>
        <dbReference type="Proteomes" id="UP000671910"/>
    </source>
</evidence>
<dbReference type="InterPro" id="IPR034300">
    <property type="entry name" value="PNTB-like"/>
</dbReference>
<dbReference type="EC" id="7.1.1.1" evidence="4 15"/>
<dbReference type="InterPro" id="IPR012136">
    <property type="entry name" value="NADH_DH_b"/>
</dbReference>
<comment type="subcellular location">
    <subcellularLocation>
        <location evidence="2">Cell inner membrane</location>
        <topology evidence="2">Multi-pass membrane protein</topology>
    </subcellularLocation>
</comment>
<gene>
    <name evidence="18" type="primary">pntB</name>
    <name evidence="18" type="ORF">GMI68_09030</name>
    <name evidence="19" type="ORF">J7S26_06770</name>
</gene>
<dbReference type="EMBL" id="WPCR01000013">
    <property type="protein sequence ID" value="NHM14895.1"/>
    <property type="molecule type" value="Genomic_DNA"/>
</dbReference>
<evidence type="ECO:0000256" key="10">
    <source>
        <dbReference type="ARBA" id="ARBA00022967"/>
    </source>
</evidence>
<dbReference type="RefSeq" id="WP_165060724.1">
    <property type="nucleotide sequence ID" value="NZ_CP072829.1"/>
</dbReference>
<dbReference type="KEGG" id="ebz:J7S26_06770"/>
<evidence type="ECO:0000256" key="2">
    <source>
        <dbReference type="ARBA" id="ARBA00004429"/>
    </source>
</evidence>
<dbReference type="InterPro" id="IPR029035">
    <property type="entry name" value="DHS-like_NAD/FAD-binding_dom"/>
</dbReference>
<keyword evidence="12 15" id="KW-0520">NAD</keyword>
<dbReference type="GO" id="GO:0050661">
    <property type="term" value="F:NADP binding"/>
    <property type="evidence" value="ECO:0007669"/>
    <property type="project" value="InterPro"/>
</dbReference>
<proteinExistence type="inferred from homology"/>
<keyword evidence="6 15" id="KW-1003">Cell membrane</keyword>
<dbReference type="GO" id="GO:0016491">
    <property type="term" value="F:oxidoreductase activity"/>
    <property type="evidence" value="ECO:0007669"/>
    <property type="project" value="UniProtKB-KW"/>
</dbReference>
<dbReference type="FunFam" id="3.40.50.1220:FF:000002">
    <property type="entry name" value="NAD(P) transhydrogenase subunit beta"/>
    <property type="match status" value="1"/>
</dbReference>
<dbReference type="EMBL" id="CP072829">
    <property type="protein sequence ID" value="QTU84058.1"/>
    <property type="molecule type" value="Genomic_DNA"/>
</dbReference>
<keyword evidence="11 16" id="KW-1133">Transmembrane helix</keyword>
<evidence type="ECO:0000256" key="15">
    <source>
        <dbReference type="PIRNR" id="PIRNR000204"/>
    </source>
</evidence>
<feature type="transmembrane region" description="Helical" evidence="16">
    <location>
        <begin position="109"/>
        <end position="129"/>
    </location>
</feature>
<evidence type="ECO:0000313" key="19">
    <source>
        <dbReference type="EMBL" id="QTU84058.1"/>
    </source>
</evidence>
<evidence type="ECO:0000313" key="18">
    <source>
        <dbReference type="EMBL" id="NHM14895.1"/>
    </source>
</evidence>
<dbReference type="GO" id="GO:0005886">
    <property type="term" value="C:plasma membrane"/>
    <property type="evidence" value="ECO:0007669"/>
    <property type="project" value="UniProtKB-SubCell"/>
</dbReference>
<keyword evidence="18" id="KW-0560">Oxidoreductase</keyword>
<comment type="similarity">
    <text evidence="3 15">Belongs to the PNT beta subunit family.</text>
</comment>
<evidence type="ECO:0000256" key="13">
    <source>
        <dbReference type="ARBA" id="ARBA00023136"/>
    </source>
</evidence>
<keyword evidence="7 15" id="KW-0997">Cell inner membrane</keyword>
<evidence type="ECO:0000256" key="11">
    <source>
        <dbReference type="ARBA" id="ARBA00022989"/>
    </source>
</evidence>
<reference evidence="18 20" key="1">
    <citation type="submission" date="2019-11" db="EMBL/GenBank/DDBJ databases">
        <title>Eggerthellaceae novel genus isolated from the rectal contents of marmort.</title>
        <authorList>
            <person name="Zhang G."/>
        </authorList>
    </citation>
    <scope>NUCLEOTIDE SEQUENCE [LARGE SCALE GENOMIC DNA]</scope>
    <source>
        <strain evidence="18">Zg-886</strain>
        <strain evidence="20">zg-886</strain>
    </source>
</reference>
<dbReference type="AlphaFoldDB" id="A0A9E6MQ95"/>
<comment type="function">
    <text evidence="1 15">The transhydrogenation between NADH and NADP is coupled to respiration and ATP hydrolysis and functions as a proton pump across the membrane.</text>
</comment>
<evidence type="ECO:0000256" key="14">
    <source>
        <dbReference type="ARBA" id="ARBA00048202"/>
    </source>
</evidence>
<accession>A0A9E6MQ95</accession>
<feature type="transmembrane region" description="Helical" evidence="16">
    <location>
        <begin position="238"/>
        <end position="256"/>
    </location>
</feature>
<dbReference type="SUPFAM" id="SSF52467">
    <property type="entry name" value="DHS-like NAD/FAD-binding domain"/>
    <property type="match status" value="1"/>
</dbReference>
<feature type="transmembrane region" description="Helical" evidence="16">
    <location>
        <begin position="149"/>
        <end position="168"/>
    </location>
</feature>
<evidence type="ECO:0000256" key="9">
    <source>
        <dbReference type="ARBA" id="ARBA00022857"/>
    </source>
</evidence>
<evidence type="ECO:0000256" key="5">
    <source>
        <dbReference type="ARBA" id="ARBA00014581"/>
    </source>
</evidence>